<feature type="domain" description="SGNH hydrolase-type esterase" evidence="1">
    <location>
        <begin position="58"/>
        <end position="211"/>
    </location>
</feature>
<dbReference type="Proteomes" id="UP000092573">
    <property type="component" value="Chromosome"/>
</dbReference>
<dbReference type="InterPro" id="IPR051532">
    <property type="entry name" value="Ester_Hydrolysis_Enzymes"/>
</dbReference>
<dbReference type="InterPro" id="IPR036514">
    <property type="entry name" value="SGNH_hydro_sf"/>
</dbReference>
<dbReference type="KEGG" id="pyg:AWM70_04400"/>
<evidence type="ECO:0000313" key="3">
    <source>
        <dbReference type="Proteomes" id="UP000092573"/>
    </source>
</evidence>
<evidence type="ECO:0000259" key="1">
    <source>
        <dbReference type="Pfam" id="PF13472"/>
    </source>
</evidence>
<name>A0A1B1MXL1_9BACL</name>
<protein>
    <recommendedName>
        <fullName evidence="1">SGNH hydrolase-type esterase domain-containing protein</fullName>
    </recommendedName>
</protein>
<keyword evidence="3" id="KW-1185">Reference proteome</keyword>
<dbReference type="GO" id="GO:0004622">
    <property type="term" value="F:phosphatidylcholine lysophospholipase activity"/>
    <property type="evidence" value="ECO:0007669"/>
    <property type="project" value="TreeGrafter"/>
</dbReference>
<accession>A0A1B1MXL1</accession>
<dbReference type="PANTHER" id="PTHR30383">
    <property type="entry name" value="THIOESTERASE 1/PROTEASE 1/LYSOPHOSPHOLIPASE L1"/>
    <property type="match status" value="1"/>
</dbReference>
<dbReference type="EMBL" id="CP014167">
    <property type="protein sequence ID" value="ANS73906.1"/>
    <property type="molecule type" value="Genomic_DNA"/>
</dbReference>
<sequence>MQKLGRKLVFILALAALATIPVLGATSEAPIYMKNKTYLLQLANQSHYKVQHADIVMLGDSLTFNVQWNELLGRNVANRGIGGDFTSGMLNRLDYVTNLTPYMVFVMAGINDITSGKVTPEEAFNNYTRILNRLEEEQITPAITLTLYVGKEVKDYITVNQNVRKLNDYLKNYANAHKIPYIDLNAVLAPNGYLLSNYSIDGIHINGDGYNIWGNKVNALIDQVLNSEQHTAVQK</sequence>
<dbReference type="Pfam" id="PF13472">
    <property type="entry name" value="Lipase_GDSL_2"/>
    <property type="match status" value="1"/>
</dbReference>
<dbReference type="Gene3D" id="3.40.50.1110">
    <property type="entry name" value="SGNH hydrolase"/>
    <property type="match status" value="1"/>
</dbReference>
<dbReference type="AlphaFoldDB" id="A0A1B1MXL1"/>
<proteinExistence type="predicted"/>
<reference evidence="2 3" key="1">
    <citation type="submission" date="2016-01" db="EMBL/GenBank/DDBJ databases">
        <title>Complete Genome Sequence of Paenibacillus yonginensis DCY84, a novel Plant Growth-Promoting Bacteria with Elicitation of Induced Systemic Resistance.</title>
        <authorList>
            <person name="Kim Y.J."/>
            <person name="Yang D.C."/>
            <person name="Sukweenadhi J."/>
        </authorList>
    </citation>
    <scope>NUCLEOTIDE SEQUENCE [LARGE SCALE GENOMIC DNA]</scope>
    <source>
        <strain evidence="2 3">DCY84</strain>
    </source>
</reference>
<dbReference type="RefSeq" id="WP_068694515.1">
    <property type="nucleotide sequence ID" value="NZ_CP014167.1"/>
</dbReference>
<evidence type="ECO:0000313" key="2">
    <source>
        <dbReference type="EMBL" id="ANS73906.1"/>
    </source>
</evidence>
<dbReference type="InterPro" id="IPR013830">
    <property type="entry name" value="SGNH_hydro"/>
</dbReference>
<dbReference type="PANTHER" id="PTHR30383:SF5">
    <property type="entry name" value="SGNH HYDROLASE-TYPE ESTERASE DOMAIN-CONTAINING PROTEIN"/>
    <property type="match status" value="1"/>
</dbReference>
<dbReference type="SUPFAM" id="SSF52266">
    <property type="entry name" value="SGNH hydrolase"/>
    <property type="match status" value="1"/>
</dbReference>
<organism evidence="2 3">
    <name type="scientific">Paenibacillus yonginensis</name>
    <dbReference type="NCBI Taxonomy" id="1462996"/>
    <lineage>
        <taxon>Bacteria</taxon>
        <taxon>Bacillati</taxon>
        <taxon>Bacillota</taxon>
        <taxon>Bacilli</taxon>
        <taxon>Bacillales</taxon>
        <taxon>Paenibacillaceae</taxon>
        <taxon>Paenibacillus</taxon>
    </lineage>
</organism>
<gene>
    <name evidence="2" type="ORF">AWM70_04400</name>
</gene>